<accession>A0A6C0D6E5</accession>
<organism evidence="1">
    <name type="scientific">viral metagenome</name>
    <dbReference type="NCBI Taxonomy" id="1070528"/>
    <lineage>
        <taxon>unclassified sequences</taxon>
        <taxon>metagenomes</taxon>
        <taxon>organismal metagenomes</taxon>
    </lineage>
</organism>
<sequence length="173" mass="19567">MASPYKYHATAKAVMEWANSELEHVGRIAACEDPNIQYSYALSTVNGMAHLKDALYELVNDINYKDKKEDLLRLHQSVIRVMKHLIKDYNIDLNTIKAFNTKGVLSDLSYLDTRSMAGGMGDSRKMYGMMGGKSRKMNAGMMGGDSRKMYMGGKSRKMNAGIMGRKSRKMYRK</sequence>
<name>A0A6C0D6E5_9ZZZZ</name>
<proteinExistence type="predicted"/>
<dbReference type="EMBL" id="MN739541">
    <property type="protein sequence ID" value="QHT12111.1"/>
    <property type="molecule type" value="Genomic_DNA"/>
</dbReference>
<protein>
    <submittedName>
        <fullName evidence="1">Uncharacterized protein</fullName>
    </submittedName>
</protein>
<evidence type="ECO:0000313" key="1">
    <source>
        <dbReference type="EMBL" id="QHT12111.1"/>
    </source>
</evidence>
<dbReference type="AlphaFoldDB" id="A0A6C0D6E5"/>
<reference evidence="1" key="1">
    <citation type="journal article" date="2020" name="Nature">
        <title>Giant virus diversity and host interactions through global metagenomics.</title>
        <authorList>
            <person name="Schulz F."/>
            <person name="Roux S."/>
            <person name="Paez-Espino D."/>
            <person name="Jungbluth S."/>
            <person name="Walsh D.A."/>
            <person name="Denef V.J."/>
            <person name="McMahon K.D."/>
            <person name="Konstantinidis K.T."/>
            <person name="Eloe-Fadrosh E.A."/>
            <person name="Kyrpides N.C."/>
            <person name="Woyke T."/>
        </authorList>
    </citation>
    <scope>NUCLEOTIDE SEQUENCE</scope>
    <source>
        <strain evidence="1">GVMAG-M-3300023174-129</strain>
    </source>
</reference>